<dbReference type="GO" id="GO:0051536">
    <property type="term" value="F:iron-sulfur cluster binding"/>
    <property type="evidence" value="ECO:0007669"/>
    <property type="project" value="UniProtKB-KW"/>
</dbReference>
<dbReference type="PANTHER" id="PTHR32329:SF2">
    <property type="entry name" value="BIFUNCTIONAL PROTEIN [INCLUDES 2-HYDROXYACYL-COA DEHYDRATASE (N-TER) AND ITS ACTIVATOR DOMAIN (C_TERM)"/>
    <property type="match status" value="1"/>
</dbReference>
<protein>
    <recommendedName>
        <fullName evidence="5">ATPase BadF/BadG/BcrA/BcrD type domain-containing protein</fullName>
    </recommendedName>
</protein>
<dbReference type="NCBIfam" id="TIGR00241">
    <property type="entry name" value="CoA_E_activ"/>
    <property type="match status" value="1"/>
</dbReference>
<evidence type="ECO:0000256" key="1">
    <source>
        <dbReference type="ARBA" id="ARBA00001966"/>
    </source>
</evidence>
<feature type="domain" description="ATPase BadF/BadG/BcrA/BcrD type" evidence="5">
    <location>
        <begin position="1"/>
        <end position="132"/>
    </location>
</feature>
<comment type="caution">
    <text evidence="6">The sequence shown here is derived from an EMBL/GenBank/DDBJ whole genome shotgun (WGS) entry which is preliminary data.</text>
</comment>
<evidence type="ECO:0000259" key="5">
    <source>
        <dbReference type="Pfam" id="PF01869"/>
    </source>
</evidence>
<keyword evidence="2" id="KW-0479">Metal-binding</keyword>
<sequence>MNDRCAAGTGRFLEVMAGVLEVDIQQLGELALQADEPALISSACTVFAESEVVSLLSEGVPRQKVAAGVFQSVAEQVIGLATRCSWQPPVLFDGGPSRSAALRRAMAGRLGCEPAVTPCGQFTTALGAALLAREAHGQQASPGLQV</sequence>
<dbReference type="InterPro" id="IPR008275">
    <property type="entry name" value="CoA_E_activase_dom"/>
</dbReference>
<gene>
    <name evidence="6" type="ORF">S01H1_69368</name>
</gene>
<organism evidence="6">
    <name type="scientific">marine sediment metagenome</name>
    <dbReference type="NCBI Taxonomy" id="412755"/>
    <lineage>
        <taxon>unclassified sequences</taxon>
        <taxon>metagenomes</taxon>
        <taxon>ecological metagenomes</taxon>
    </lineage>
</organism>
<dbReference type="Gene3D" id="3.30.420.40">
    <property type="match status" value="2"/>
</dbReference>
<name>X0XVY6_9ZZZZ</name>
<dbReference type="GO" id="GO:0046872">
    <property type="term" value="F:metal ion binding"/>
    <property type="evidence" value="ECO:0007669"/>
    <property type="project" value="UniProtKB-KW"/>
</dbReference>
<comment type="cofactor">
    <cofactor evidence="1">
        <name>[4Fe-4S] cluster</name>
        <dbReference type="ChEBI" id="CHEBI:49883"/>
    </cofactor>
</comment>
<keyword evidence="3" id="KW-0408">Iron</keyword>
<reference evidence="6" key="1">
    <citation type="journal article" date="2014" name="Front. Microbiol.">
        <title>High frequency of phylogenetically diverse reductive dehalogenase-homologous genes in deep subseafloor sedimentary metagenomes.</title>
        <authorList>
            <person name="Kawai M."/>
            <person name="Futagami T."/>
            <person name="Toyoda A."/>
            <person name="Takaki Y."/>
            <person name="Nishi S."/>
            <person name="Hori S."/>
            <person name="Arai W."/>
            <person name="Tsubouchi T."/>
            <person name="Morono Y."/>
            <person name="Uchiyama I."/>
            <person name="Ito T."/>
            <person name="Fujiyama A."/>
            <person name="Inagaki F."/>
            <person name="Takami H."/>
        </authorList>
    </citation>
    <scope>NUCLEOTIDE SEQUENCE</scope>
    <source>
        <strain evidence="6">Expedition CK06-06</strain>
    </source>
</reference>
<keyword evidence="4" id="KW-0411">Iron-sulfur</keyword>
<dbReference type="SUPFAM" id="SSF53067">
    <property type="entry name" value="Actin-like ATPase domain"/>
    <property type="match status" value="1"/>
</dbReference>
<evidence type="ECO:0000256" key="4">
    <source>
        <dbReference type="ARBA" id="ARBA00023014"/>
    </source>
</evidence>
<dbReference type="InterPro" id="IPR002731">
    <property type="entry name" value="ATPase_BadF"/>
</dbReference>
<evidence type="ECO:0000313" key="6">
    <source>
        <dbReference type="EMBL" id="GAG39407.1"/>
    </source>
</evidence>
<dbReference type="InterPro" id="IPR051805">
    <property type="entry name" value="Dehydratase_Activator_Redct"/>
</dbReference>
<dbReference type="AlphaFoldDB" id="X0XVY6"/>
<dbReference type="InterPro" id="IPR043129">
    <property type="entry name" value="ATPase_NBD"/>
</dbReference>
<evidence type="ECO:0000256" key="3">
    <source>
        <dbReference type="ARBA" id="ARBA00023004"/>
    </source>
</evidence>
<accession>X0XVY6</accession>
<dbReference type="PANTHER" id="PTHR32329">
    <property type="entry name" value="BIFUNCTIONAL PROTEIN [INCLUDES 2-HYDROXYACYL-COA DEHYDRATASE (N-TER) AND ITS ACTIVATOR DOMAIN (C_TERM)-RELATED"/>
    <property type="match status" value="1"/>
</dbReference>
<proteinExistence type="predicted"/>
<dbReference type="EMBL" id="BARS01046054">
    <property type="protein sequence ID" value="GAG39407.1"/>
    <property type="molecule type" value="Genomic_DNA"/>
</dbReference>
<dbReference type="Pfam" id="PF01869">
    <property type="entry name" value="BcrAD_BadFG"/>
    <property type="match status" value="1"/>
</dbReference>
<evidence type="ECO:0000256" key="2">
    <source>
        <dbReference type="ARBA" id="ARBA00022723"/>
    </source>
</evidence>